<accession>A0A5J4Q5B9</accession>
<dbReference type="InterPro" id="IPR002372">
    <property type="entry name" value="PQQ_rpt_dom"/>
</dbReference>
<dbReference type="InterPro" id="IPR015943">
    <property type="entry name" value="WD40/YVTN_repeat-like_dom_sf"/>
</dbReference>
<dbReference type="PANTHER" id="PTHR34512">
    <property type="entry name" value="CELL SURFACE PROTEIN"/>
    <property type="match status" value="1"/>
</dbReference>
<feature type="non-terminal residue" evidence="2">
    <location>
        <position position="1"/>
    </location>
</feature>
<dbReference type="AlphaFoldDB" id="A0A5J4Q5B9"/>
<reference evidence="2" key="1">
    <citation type="submission" date="2019-03" db="EMBL/GenBank/DDBJ databases">
        <title>Single cell metagenomics reveals metabolic interactions within the superorganism composed of flagellate Streblomastix strix and complex community of Bacteroidetes bacteria on its surface.</title>
        <authorList>
            <person name="Treitli S.C."/>
            <person name="Kolisko M."/>
            <person name="Husnik F."/>
            <person name="Keeling P."/>
            <person name="Hampl V."/>
        </authorList>
    </citation>
    <scope>NUCLEOTIDE SEQUENCE</scope>
    <source>
        <strain evidence="2">STM</strain>
    </source>
</reference>
<dbReference type="SUPFAM" id="SSF50998">
    <property type="entry name" value="Quinoprotein alcohol dehydrogenase-like"/>
    <property type="match status" value="1"/>
</dbReference>
<dbReference type="Pfam" id="PF13360">
    <property type="entry name" value="PQQ_2"/>
    <property type="match status" value="1"/>
</dbReference>
<dbReference type="InterPro" id="IPR011047">
    <property type="entry name" value="Quinoprotein_ADH-like_sf"/>
</dbReference>
<protein>
    <recommendedName>
        <fullName evidence="1">Pyrrolo-quinoline quinone repeat domain-containing protein</fullName>
    </recommendedName>
</protein>
<sequence length="459" mass="50955">LIYVSVIVGWHIYSPKRNFSLQAPGADNRPEGLARKANDVLIGEFFMRYDDITSLLTGKWHCFRGESFSNIVRSSDIINTDQEEYAILWSVKTGEGHAAPVIFNGRVYFLDYDESLSSDALRCFSLESGKELWRRWYRVPMKRNHGFSRTAPAISDNYVITLGPQGHIMCCNPASGDLKWSLDMQKEFKTEVPFWYAGQCPHVDGNTLIVAPAGEEVLLAGIDCDTGEIIWQTPNTLNYKMSHSSVMPMTLGGKRTYVYIGVGGVCGISAEKEDVGTLLWSATKWQPSVIAPSPLQLSSNTIFLVAGYGAGGAMLRVDKSGSKWTASIADQYKANEGLSSEQQTPILYNNLIITIIPKDGGSLRGKLVCYSPSDLHNPIWSSGADERFGLGPYMVINNYLFAFKEDGELYVYGIQSKSMNLLKKQRIMDEGADAWGPMAYADGRLIVRDSHEVVCLKIN</sequence>
<comment type="caution">
    <text evidence="2">The sequence shown here is derived from an EMBL/GenBank/DDBJ whole genome shotgun (WGS) entry which is preliminary data.</text>
</comment>
<dbReference type="PANTHER" id="PTHR34512:SF30">
    <property type="entry name" value="OUTER MEMBRANE PROTEIN ASSEMBLY FACTOR BAMB"/>
    <property type="match status" value="1"/>
</dbReference>
<proteinExistence type="predicted"/>
<gene>
    <name evidence="2" type="ORF">EZS27_032894</name>
</gene>
<evidence type="ECO:0000259" key="1">
    <source>
        <dbReference type="Pfam" id="PF13360"/>
    </source>
</evidence>
<feature type="domain" description="Pyrrolo-quinoline quinone repeat" evidence="1">
    <location>
        <begin position="121"/>
        <end position="328"/>
    </location>
</feature>
<name>A0A5J4Q5B9_9ZZZZ</name>
<dbReference type="Gene3D" id="2.130.10.10">
    <property type="entry name" value="YVTN repeat-like/Quinoprotein amine dehydrogenase"/>
    <property type="match status" value="1"/>
</dbReference>
<dbReference type="EMBL" id="SNRY01004729">
    <property type="protein sequence ID" value="KAA6316857.1"/>
    <property type="molecule type" value="Genomic_DNA"/>
</dbReference>
<evidence type="ECO:0000313" key="2">
    <source>
        <dbReference type="EMBL" id="KAA6316857.1"/>
    </source>
</evidence>
<organism evidence="2">
    <name type="scientific">termite gut metagenome</name>
    <dbReference type="NCBI Taxonomy" id="433724"/>
    <lineage>
        <taxon>unclassified sequences</taxon>
        <taxon>metagenomes</taxon>
        <taxon>organismal metagenomes</taxon>
    </lineage>
</organism>